<evidence type="ECO:0000256" key="6">
    <source>
        <dbReference type="SAM" id="Phobius"/>
    </source>
</evidence>
<keyword evidence="4 6" id="KW-1133">Transmembrane helix</keyword>
<feature type="transmembrane region" description="Helical" evidence="6">
    <location>
        <begin position="45"/>
        <end position="64"/>
    </location>
</feature>
<dbReference type="GO" id="GO:0005886">
    <property type="term" value="C:plasma membrane"/>
    <property type="evidence" value="ECO:0007669"/>
    <property type="project" value="UniProtKB-SubCell"/>
</dbReference>
<dbReference type="AlphaFoldDB" id="A0A0P4VWR1"/>
<name>A0A0P4VWR1_SCYOL</name>
<feature type="transmembrane region" description="Helical" evidence="6">
    <location>
        <begin position="256"/>
        <end position="279"/>
    </location>
</feature>
<evidence type="ECO:0000256" key="4">
    <source>
        <dbReference type="ARBA" id="ARBA00022989"/>
    </source>
</evidence>
<accession>A0A0P4VWR1</accession>
<feature type="transmembrane region" description="Helical" evidence="6">
    <location>
        <begin position="285"/>
        <end position="307"/>
    </location>
</feature>
<evidence type="ECO:0000256" key="1">
    <source>
        <dbReference type="ARBA" id="ARBA00004651"/>
    </source>
</evidence>
<comment type="subcellular location">
    <subcellularLocation>
        <location evidence="1">Cell membrane</location>
        <topology evidence="1">Multi-pass membrane protein</topology>
    </subcellularLocation>
</comment>
<reference evidence="7" key="1">
    <citation type="submission" date="2015-09" db="EMBL/GenBank/DDBJ databases">
        <title>Scylla olivacea transcriptome.</title>
        <authorList>
            <person name="Ikhwanuddin M."/>
        </authorList>
    </citation>
    <scope>NUCLEOTIDE SEQUENCE</scope>
</reference>
<sequence length="334" mass="38205">MVFQHRSSTLTLGIMRVMGWFPYQWGNFASLHITQERRVPRSWPWFTWSLIIGTLNILLCFVEIHSGFETKLSYEIPTLKVTRSLYCIYQGVLGFVMCVYALVYSPRLAMAVSHAHHICHDLKFPAGSVREVLILLSLFLHIALILLLCSIEVVHQEAFSPKACANILTHVFKNAYLSLTVITYNNCIYILTAAYSRVTERITGREHTTKFESKRNVASITSTQHEASEDVTDEDYDNVGRRLLGLQVFHHQVNRYFGPAIVMVVAYCMFTSIVSFFYLSLFLSISWKSLTFTCVYMFLSTQPLILLNNSPVQLNTKVSHKTPNDIFSTSKSQT</sequence>
<dbReference type="InterPro" id="IPR013604">
    <property type="entry name" value="7TM_chemorcpt"/>
</dbReference>
<protein>
    <submittedName>
        <fullName evidence="7">Uncharacterized protein</fullName>
    </submittedName>
</protein>
<feature type="transmembrane region" description="Helical" evidence="6">
    <location>
        <begin position="85"/>
        <end position="103"/>
    </location>
</feature>
<organism evidence="7">
    <name type="scientific">Scylla olivacea</name>
    <name type="common">Orange mud crab</name>
    <name type="synonym">Cancer olivacea</name>
    <dbReference type="NCBI Taxonomy" id="85551"/>
    <lineage>
        <taxon>Eukaryota</taxon>
        <taxon>Metazoa</taxon>
        <taxon>Ecdysozoa</taxon>
        <taxon>Arthropoda</taxon>
        <taxon>Crustacea</taxon>
        <taxon>Multicrustacea</taxon>
        <taxon>Malacostraca</taxon>
        <taxon>Eumalacostraca</taxon>
        <taxon>Eucarida</taxon>
        <taxon>Decapoda</taxon>
        <taxon>Pleocyemata</taxon>
        <taxon>Brachyura</taxon>
        <taxon>Eubrachyura</taxon>
        <taxon>Portunoidea</taxon>
        <taxon>Portunidae</taxon>
        <taxon>Portuninae</taxon>
        <taxon>Scylla</taxon>
    </lineage>
</organism>
<evidence type="ECO:0000256" key="3">
    <source>
        <dbReference type="ARBA" id="ARBA00022692"/>
    </source>
</evidence>
<dbReference type="Pfam" id="PF08395">
    <property type="entry name" value="7tm_7"/>
    <property type="match status" value="1"/>
</dbReference>
<dbReference type="GO" id="GO:0050909">
    <property type="term" value="P:sensory perception of taste"/>
    <property type="evidence" value="ECO:0007669"/>
    <property type="project" value="InterPro"/>
</dbReference>
<keyword evidence="2" id="KW-1003">Cell membrane</keyword>
<feature type="transmembrane region" description="Helical" evidence="6">
    <location>
        <begin position="132"/>
        <end position="154"/>
    </location>
</feature>
<dbReference type="EMBL" id="GDRN01102308">
    <property type="protein sequence ID" value="JAI58250.1"/>
    <property type="molecule type" value="Transcribed_RNA"/>
</dbReference>
<keyword evidence="3 6" id="KW-0812">Transmembrane</keyword>
<evidence type="ECO:0000256" key="5">
    <source>
        <dbReference type="ARBA" id="ARBA00023136"/>
    </source>
</evidence>
<keyword evidence="5 6" id="KW-0472">Membrane</keyword>
<evidence type="ECO:0000313" key="7">
    <source>
        <dbReference type="EMBL" id="JAI58250.1"/>
    </source>
</evidence>
<evidence type="ECO:0000256" key="2">
    <source>
        <dbReference type="ARBA" id="ARBA00022475"/>
    </source>
</evidence>
<proteinExistence type="predicted"/>